<dbReference type="Proteomes" id="UP000523000">
    <property type="component" value="Unassembled WGS sequence"/>
</dbReference>
<evidence type="ECO:0000313" key="2">
    <source>
        <dbReference type="Proteomes" id="UP000523000"/>
    </source>
</evidence>
<reference evidence="1 2" key="1">
    <citation type="submission" date="2020-08" db="EMBL/GenBank/DDBJ databases">
        <title>Sequencing the genomes of 1000 actinobacteria strains.</title>
        <authorList>
            <person name="Klenk H.-P."/>
        </authorList>
    </citation>
    <scope>NUCLEOTIDE SEQUENCE [LARGE SCALE GENOMIC DNA]</scope>
    <source>
        <strain evidence="1 2">DSM 22826</strain>
    </source>
</reference>
<accession>A0A839QH00</accession>
<keyword evidence="2" id="KW-1185">Reference proteome</keyword>
<dbReference type="RefSeq" id="WP_183510852.1">
    <property type="nucleotide sequence ID" value="NZ_BAABGK010000029.1"/>
</dbReference>
<proteinExistence type="predicted"/>
<organism evidence="1 2">
    <name type="scientific">Paeniglutamicibacter cryotolerans</name>
    <dbReference type="NCBI Taxonomy" id="670079"/>
    <lineage>
        <taxon>Bacteria</taxon>
        <taxon>Bacillati</taxon>
        <taxon>Actinomycetota</taxon>
        <taxon>Actinomycetes</taxon>
        <taxon>Micrococcales</taxon>
        <taxon>Micrococcaceae</taxon>
        <taxon>Paeniglutamicibacter</taxon>
    </lineage>
</organism>
<dbReference type="EMBL" id="JACHVS010000001">
    <property type="protein sequence ID" value="MBB2995628.1"/>
    <property type="molecule type" value="Genomic_DNA"/>
</dbReference>
<sequence>MEINAKQPAALRDLTNFGELAVRAHAVDDVHLQAMLGAAGWGLLEGDHAWLQVGVLRAAGAGLGDDWERAFEGMLEYAGTQGWVSPDGLTVRAHVERTPAPIALDEADVSWQ</sequence>
<name>A0A839QH00_9MICC</name>
<gene>
    <name evidence="1" type="ORF">E9229_001819</name>
</gene>
<evidence type="ECO:0000313" key="1">
    <source>
        <dbReference type="EMBL" id="MBB2995628.1"/>
    </source>
</evidence>
<comment type="caution">
    <text evidence="1">The sequence shown here is derived from an EMBL/GenBank/DDBJ whole genome shotgun (WGS) entry which is preliminary data.</text>
</comment>
<dbReference type="AlphaFoldDB" id="A0A839QH00"/>
<protein>
    <submittedName>
        <fullName evidence="1">Uncharacterized protein</fullName>
    </submittedName>
</protein>